<dbReference type="InterPro" id="IPR032854">
    <property type="entry name" value="ALKBH3"/>
</dbReference>
<feature type="domain" description="Fe2OG dioxygenase" evidence="2">
    <location>
        <begin position="93"/>
        <end position="191"/>
    </location>
</feature>
<dbReference type="Pfam" id="PF13532">
    <property type="entry name" value="2OG-FeII_Oxy_2"/>
    <property type="match status" value="1"/>
</dbReference>
<proteinExistence type="predicted"/>
<evidence type="ECO:0000256" key="1">
    <source>
        <dbReference type="SAM" id="MobiDB-lite"/>
    </source>
</evidence>
<dbReference type="InterPro" id="IPR027450">
    <property type="entry name" value="AlkB-like"/>
</dbReference>
<dbReference type="GO" id="GO:0051213">
    <property type="term" value="F:dioxygenase activity"/>
    <property type="evidence" value="ECO:0007669"/>
    <property type="project" value="UniProtKB-KW"/>
</dbReference>
<dbReference type="PANTHER" id="PTHR31212">
    <property type="entry name" value="ALPHA-KETOGLUTARATE-DEPENDENT DIOXYGENASE ALKB HOMOLOG 3"/>
    <property type="match status" value="1"/>
</dbReference>
<keyword evidence="3" id="KW-0223">Dioxygenase</keyword>
<evidence type="ECO:0000313" key="3">
    <source>
        <dbReference type="EMBL" id="MCJ0826674.1"/>
    </source>
</evidence>
<dbReference type="Gene3D" id="2.60.120.590">
    <property type="entry name" value="Alpha-ketoglutarate-dependent dioxygenase AlkB-like"/>
    <property type="match status" value="1"/>
</dbReference>
<keyword evidence="4" id="KW-1185">Reference proteome</keyword>
<evidence type="ECO:0000259" key="2">
    <source>
        <dbReference type="PROSITE" id="PS51471"/>
    </source>
</evidence>
<dbReference type="InterPro" id="IPR005123">
    <property type="entry name" value="Oxoglu/Fe-dep_dioxygenase_dom"/>
</dbReference>
<accession>A0ABT0A6R8</accession>
<comment type="caution">
    <text evidence="3">The sequence shown here is derived from an EMBL/GenBank/DDBJ whole genome shotgun (WGS) entry which is preliminary data.</text>
</comment>
<dbReference type="InterPro" id="IPR037151">
    <property type="entry name" value="AlkB-like_sf"/>
</dbReference>
<dbReference type="PANTHER" id="PTHR31212:SF4">
    <property type="entry name" value="ALPHA-KETOGLUTARATE-DEPENDENT DIOXYGENASE ALKB HOMOLOG 3"/>
    <property type="match status" value="1"/>
</dbReference>
<feature type="region of interest" description="Disordered" evidence="1">
    <location>
        <begin position="187"/>
        <end position="215"/>
    </location>
</feature>
<dbReference type="SUPFAM" id="SSF51197">
    <property type="entry name" value="Clavaminate synthase-like"/>
    <property type="match status" value="1"/>
</dbReference>
<evidence type="ECO:0000313" key="4">
    <source>
        <dbReference type="Proteomes" id="UP001165423"/>
    </source>
</evidence>
<protein>
    <submittedName>
        <fullName evidence="3">Alpha-ketoglutarate-dependent dioxygenase AlkB</fullName>
    </submittedName>
</protein>
<dbReference type="PROSITE" id="PS51471">
    <property type="entry name" value="FE2OG_OXY"/>
    <property type="match status" value="1"/>
</dbReference>
<sequence>MPLALPGAELALEADWLPPADAAALFATLQTAIPWEVHRIRLFGRELASPRLSCWIGDPGAAYAYSGAVFQPRPWPAALLPLRARLREELGIDFNSVLANLYRDGRDSMGWHSDDEPELGARPVIASLSLGATRRFLLKPRRGAGGRLALELAAGSLLLMRGDTQQRYRHALPRTAKPVGPRINLTFRSIQPQAKPDRSRGARAPHPGRSEGPAG</sequence>
<name>A0ABT0A6R8_9GAMM</name>
<reference evidence="3 4" key="1">
    <citation type="submission" date="2022-03" db="EMBL/GenBank/DDBJ databases">
        <title>Luteimonas soily sp. nov., a novel bacterium isolated from the soil.</title>
        <authorList>
            <person name="Zhang X."/>
        </authorList>
    </citation>
    <scope>NUCLEOTIDE SEQUENCE [LARGE SCALE GENOMIC DNA]</scope>
    <source>
        <strain evidence="3 4">50</strain>
    </source>
</reference>
<dbReference type="Proteomes" id="UP001165423">
    <property type="component" value="Unassembled WGS sequence"/>
</dbReference>
<organism evidence="3 4">
    <name type="scientific">Cognatiluteimonas sedimenti</name>
    <dbReference type="NCBI Taxonomy" id="2927791"/>
    <lineage>
        <taxon>Bacteria</taxon>
        <taxon>Pseudomonadati</taxon>
        <taxon>Pseudomonadota</taxon>
        <taxon>Gammaproteobacteria</taxon>
        <taxon>Lysobacterales</taxon>
        <taxon>Lysobacteraceae</taxon>
        <taxon>Cognatiluteimonas</taxon>
    </lineage>
</organism>
<keyword evidence="3" id="KW-0560">Oxidoreductase</keyword>
<dbReference type="EMBL" id="JALGCL010000005">
    <property type="protein sequence ID" value="MCJ0826674.1"/>
    <property type="molecule type" value="Genomic_DNA"/>
</dbReference>
<gene>
    <name evidence="3" type="ORF">MQC88_12045</name>
</gene>